<accession>A0A0B2VIY0</accession>
<gene>
    <name evidence="3" type="primary">SAYSD1</name>
    <name evidence="3" type="ORF">Tcan_08511</name>
</gene>
<feature type="transmembrane region" description="Helical" evidence="1">
    <location>
        <begin position="82"/>
        <end position="98"/>
    </location>
</feature>
<sequence length="161" mass="18891">MAALKKVEEQLAEYRRRKALETKRSSGQNVELAASSTAENGDVKKERSFLWLSRAWKIWDDLLDVYPLRAWRTYMDRSPRRCLCVTLCIWLILQFAFAYAQFGFVFFIFSLFMAVILNLGQRKPNEPSAYSVFNPNCERLLGTLTAEHFERDLLRRNRPVS</sequence>
<dbReference type="InterPro" id="IPR019387">
    <property type="entry name" value="SAYSvFN_dom"/>
</dbReference>
<dbReference type="InterPro" id="IPR039159">
    <property type="entry name" value="SAYSD1"/>
</dbReference>
<name>A0A0B2VIY0_TOXCA</name>
<reference evidence="3 4" key="1">
    <citation type="submission" date="2014-11" db="EMBL/GenBank/DDBJ databases">
        <title>Genetic blueprint of the zoonotic pathogen Toxocara canis.</title>
        <authorList>
            <person name="Zhu X.-Q."/>
            <person name="Korhonen P.K."/>
            <person name="Cai H."/>
            <person name="Young N.D."/>
            <person name="Nejsum P."/>
            <person name="von Samson-Himmelstjerna G."/>
            <person name="Boag P.R."/>
            <person name="Tan P."/>
            <person name="Li Q."/>
            <person name="Min J."/>
            <person name="Yang Y."/>
            <person name="Wang X."/>
            <person name="Fang X."/>
            <person name="Hall R.S."/>
            <person name="Hofmann A."/>
            <person name="Sternberg P.W."/>
            <person name="Jex A.R."/>
            <person name="Gasser R.B."/>
        </authorList>
    </citation>
    <scope>NUCLEOTIDE SEQUENCE [LARGE SCALE GENOMIC DNA]</scope>
    <source>
        <strain evidence="3">PN_DK_2014</strain>
    </source>
</reference>
<evidence type="ECO:0000256" key="1">
    <source>
        <dbReference type="SAM" id="Phobius"/>
    </source>
</evidence>
<keyword evidence="1" id="KW-0472">Membrane</keyword>
<dbReference type="AlphaFoldDB" id="A0A0B2VIY0"/>
<feature type="transmembrane region" description="Helical" evidence="1">
    <location>
        <begin position="104"/>
        <end position="120"/>
    </location>
</feature>
<feature type="domain" description="SAYSvFN" evidence="2">
    <location>
        <begin position="87"/>
        <end position="153"/>
    </location>
</feature>
<dbReference type="PANTHER" id="PTHR13527:SF0">
    <property type="entry name" value="SAYSVFN DOMAIN-CONTAINING PROTEIN 1"/>
    <property type="match status" value="1"/>
</dbReference>
<dbReference type="Proteomes" id="UP000031036">
    <property type="component" value="Unassembled WGS sequence"/>
</dbReference>
<organism evidence="3 4">
    <name type="scientific">Toxocara canis</name>
    <name type="common">Canine roundworm</name>
    <dbReference type="NCBI Taxonomy" id="6265"/>
    <lineage>
        <taxon>Eukaryota</taxon>
        <taxon>Metazoa</taxon>
        <taxon>Ecdysozoa</taxon>
        <taxon>Nematoda</taxon>
        <taxon>Chromadorea</taxon>
        <taxon>Rhabditida</taxon>
        <taxon>Spirurina</taxon>
        <taxon>Ascaridomorpha</taxon>
        <taxon>Ascaridoidea</taxon>
        <taxon>Toxocaridae</taxon>
        <taxon>Toxocara</taxon>
    </lineage>
</organism>
<keyword evidence="4" id="KW-1185">Reference proteome</keyword>
<evidence type="ECO:0000259" key="2">
    <source>
        <dbReference type="Pfam" id="PF10260"/>
    </source>
</evidence>
<dbReference type="EMBL" id="JPKZ01001543">
    <property type="protein sequence ID" value="KHN81329.1"/>
    <property type="molecule type" value="Genomic_DNA"/>
</dbReference>
<keyword evidence="1" id="KW-1133">Transmembrane helix</keyword>
<comment type="caution">
    <text evidence="3">The sequence shown here is derived from an EMBL/GenBank/DDBJ whole genome shotgun (WGS) entry which is preliminary data.</text>
</comment>
<dbReference type="Pfam" id="PF10260">
    <property type="entry name" value="SAYSvFN"/>
    <property type="match status" value="1"/>
</dbReference>
<protein>
    <submittedName>
        <fullName evidence="3">SAYSvFN domain-containing protein 1</fullName>
    </submittedName>
</protein>
<evidence type="ECO:0000313" key="4">
    <source>
        <dbReference type="Proteomes" id="UP000031036"/>
    </source>
</evidence>
<dbReference type="PANTHER" id="PTHR13527">
    <property type="entry name" value="SAYSVFN DOMAIN-CONTAINING PROTEIN 1"/>
    <property type="match status" value="1"/>
</dbReference>
<dbReference type="STRING" id="6265.A0A0B2VIY0"/>
<keyword evidence="1" id="KW-0812">Transmembrane</keyword>
<dbReference type="OrthoDB" id="71310at2759"/>
<proteinExistence type="predicted"/>
<evidence type="ECO:0000313" key="3">
    <source>
        <dbReference type="EMBL" id="KHN81329.1"/>
    </source>
</evidence>